<comment type="caution">
    <text evidence="3">The sequence shown here is derived from an EMBL/GenBank/DDBJ whole genome shotgun (WGS) entry which is preliminary data.</text>
</comment>
<name>A0A4Q1BC24_TREME</name>
<organism evidence="3 4">
    <name type="scientific">Tremella mesenterica</name>
    <name type="common">Jelly fungus</name>
    <dbReference type="NCBI Taxonomy" id="5217"/>
    <lineage>
        <taxon>Eukaryota</taxon>
        <taxon>Fungi</taxon>
        <taxon>Dikarya</taxon>
        <taxon>Basidiomycota</taxon>
        <taxon>Agaricomycotina</taxon>
        <taxon>Tremellomycetes</taxon>
        <taxon>Tremellales</taxon>
        <taxon>Tremellaceae</taxon>
        <taxon>Tremella</taxon>
    </lineage>
</organism>
<dbReference type="PANTHER" id="PTHR34292">
    <property type="entry name" value="OUTER SPORE WALL PROTEIN LDS1"/>
    <property type="match status" value="1"/>
</dbReference>
<feature type="transmembrane region" description="Helical" evidence="2">
    <location>
        <begin position="36"/>
        <end position="54"/>
    </location>
</feature>
<feature type="compositionally biased region" description="Basic and acidic residues" evidence="1">
    <location>
        <begin position="292"/>
        <end position="308"/>
    </location>
</feature>
<keyword evidence="2" id="KW-0812">Transmembrane</keyword>
<proteinExistence type="predicted"/>
<sequence length="308" mass="33311">MTNVNDRPSTSNPTQNSIVDIAQRHVHATARVAQDAVLGGVWLYPIWGIVYLFSHPSLIRPLIPTLFKGVLVSLAVIVALFTLTYLPQVAFLALFTFIAAVPLVLGEAYVIITFLARSFLVGQVGVDLFDAVLLLRGQNTLVERGRQVTSSGGRTRQLGQVLTKPLSKFSTDNIVRYLLTLPLNLIPVVGTAFFVGIQHGADTSTGFKAGPGYHARYFQLKGYDKEQRQSAVHRRRGGYTALGTVATLLNLIPVVSIVFIFTTTVGAALWAADIEAKGRGSSSGGVSNPLQEADKGEVELPRKVVKDL</sequence>
<evidence type="ECO:0000313" key="3">
    <source>
        <dbReference type="EMBL" id="RXK35336.1"/>
    </source>
</evidence>
<dbReference type="OrthoDB" id="2107885at2759"/>
<accession>A0A4Q1BC24</accession>
<gene>
    <name evidence="3" type="ORF">M231_07408</name>
</gene>
<feature type="transmembrane region" description="Helical" evidence="2">
    <location>
        <begin position="66"/>
        <end position="86"/>
    </location>
</feature>
<feature type="transmembrane region" description="Helical" evidence="2">
    <location>
        <begin position="174"/>
        <end position="197"/>
    </location>
</feature>
<dbReference type="InParanoid" id="A0A4Q1BC24"/>
<feature type="region of interest" description="Disordered" evidence="1">
    <location>
        <begin position="278"/>
        <end position="308"/>
    </location>
</feature>
<dbReference type="AlphaFoldDB" id="A0A4Q1BC24"/>
<dbReference type="InterPro" id="IPR052786">
    <property type="entry name" value="Spore_wall_assembly"/>
</dbReference>
<keyword evidence="4" id="KW-1185">Reference proteome</keyword>
<reference evidence="3 4" key="1">
    <citation type="submission" date="2016-06" db="EMBL/GenBank/DDBJ databases">
        <title>Evolution of pathogenesis and genome organization in the Tremellales.</title>
        <authorList>
            <person name="Cuomo C."/>
            <person name="Litvintseva A."/>
            <person name="Heitman J."/>
            <person name="Chen Y."/>
            <person name="Sun S."/>
            <person name="Springer D."/>
            <person name="Dromer F."/>
            <person name="Young S."/>
            <person name="Zeng Q."/>
            <person name="Chapman S."/>
            <person name="Gujja S."/>
            <person name="Saif S."/>
            <person name="Birren B."/>
        </authorList>
    </citation>
    <scope>NUCLEOTIDE SEQUENCE [LARGE SCALE GENOMIC DNA]</scope>
    <source>
        <strain evidence="3 4">ATCC 28783</strain>
    </source>
</reference>
<evidence type="ECO:0000313" key="4">
    <source>
        <dbReference type="Proteomes" id="UP000289152"/>
    </source>
</evidence>
<keyword evidence="2" id="KW-1133">Transmembrane helix</keyword>
<protein>
    <recommendedName>
        <fullName evidence="5">Outer spore wall protein RRT8</fullName>
    </recommendedName>
</protein>
<dbReference type="STRING" id="5217.A0A4Q1BC24"/>
<evidence type="ECO:0000256" key="1">
    <source>
        <dbReference type="SAM" id="MobiDB-lite"/>
    </source>
</evidence>
<dbReference type="PANTHER" id="PTHR34292:SF2">
    <property type="entry name" value="OUTER SPORE WALL PROTEIN LDS1"/>
    <property type="match status" value="1"/>
</dbReference>
<evidence type="ECO:0000256" key="2">
    <source>
        <dbReference type="SAM" id="Phobius"/>
    </source>
</evidence>
<keyword evidence="2" id="KW-0472">Membrane</keyword>
<evidence type="ECO:0008006" key="5">
    <source>
        <dbReference type="Google" id="ProtNLM"/>
    </source>
</evidence>
<feature type="transmembrane region" description="Helical" evidence="2">
    <location>
        <begin position="92"/>
        <end position="116"/>
    </location>
</feature>
<dbReference type="EMBL" id="SDIL01000143">
    <property type="protein sequence ID" value="RXK35336.1"/>
    <property type="molecule type" value="Genomic_DNA"/>
</dbReference>
<dbReference type="Proteomes" id="UP000289152">
    <property type="component" value="Unassembled WGS sequence"/>
</dbReference>
<dbReference type="VEuPathDB" id="FungiDB:TREMEDRAFT_70543"/>